<dbReference type="RefSeq" id="WP_193813151.1">
    <property type="nucleotide sequence ID" value="NZ_CP040442.1"/>
</dbReference>
<dbReference type="EMBL" id="CP040442">
    <property type="protein sequence ID" value="QOW09915.1"/>
    <property type="molecule type" value="Genomic_DNA"/>
</dbReference>
<proteinExistence type="predicted"/>
<protein>
    <submittedName>
        <fullName evidence="2">Uncharacterized protein</fullName>
    </submittedName>
</protein>
<sequence>MKTISFLRNHFLVAIALLTAGVTMSFKMAEERAADTAYYYNSDDMSEGAFQNVSNWTTSNSAEIGCSTSGVRPCKLIVPQNSSLVDVLESKDNQQVLDISESRKSAP</sequence>
<gene>
    <name evidence="2" type="ORF">Q73A0000_05840</name>
</gene>
<dbReference type="Proteomes" id="UP000594195">
    <property type="component" value="Chromosome"/>
</dbReference>
<evidence type="ECO:0000313" key="3">
    <source>
        <dbReference type="Proteomes" id="UP000594195"/>
    </source>
</evidence>
<keyword evidence="3" id="KW-1185">Reference proteome</keyword>
<name>A0A7M2Y8F5_9FLAO</name>
<feature type="chain" id="PRO_5032951758" evidence="1">
    <location>
        <begin position="30"/>
        <end position="107"/>
    </location>
</feature>
<organism evidence="2 3">
    <name type="scientific">Kaistella flava</name>
    <name type="common">ex Peng et al. 2021</name>
    <dbReference type="NCBI Taxonomy" id="2038776"/>
    <lineage>
        <taxon>Bacteria</taxon>
        <taxon>Pseudomonadati</taxon>
        <taxon>Bacteroidota</taxon>
        <taxon>Flavobacteriia</taxon>
        <taxon>Flavobacteriales</taxon>
        <taxon>Weeksellaceae</taxon>
        <taxon>Chryseobacterium group</taxon>
        <taxon>Kaistella</taxon>
    </lineage>
</organism>
<dbReference type="KEGG" id="kfa:Q73A0000_05840"/>
<evidence type="ECO:0000313" key="2">
    <source>
        <dbReference type="EMBL" id="QOW09915.1"/>
    </source>
</evidence>
<dbReference type="AlphaFoldDB" id="A0A7M2Y8F5"/>
<feature type="signal peptide" evidence="1">
    <location>
        <begin position="1"/>
        <end position="29"/>
    </location>
</feature>
<evidence type="ECO:0000256" key="1">
    <source>
        <dbReference type="SAM" id="SignalP"/>
    </source>
</evidence>
<reference evidence="2 3" key="1">
    <citation type="submission" date="2019-05" db="EMBL/GenBank/DDBJ databases">
        <title>Chryseobacterium sp. isolated from King George Island, maritime Antarctica.</title>
        <authorList>
            <person name="Peng X."/>
        </authorList>
    </citation>
    <scope>NUCLEOTIDE SEQUENCE [LARGE SCALE GENOMIC DNA]</scope>
    <source>
        <strain evidence="2 3">7-3A</strain>
    </source>
</reference>
<accession>A0A7M2Y8F5</accession>
<keyword evidence="1" id="KW-0732">Signal</keyword>